<accession>A0A0V0Y016</accession>
<evidence type="ECO:0000313" key="1">
    <source>
        <dbReference type="EMBL" id="KRX93435.1"/>
    </source>
</evidence>
<dbReference type="AlphaFoldDB" id="A0A0V0Y016"/>
<protein>
    <submittedName>
        <fullName evidence="1">Uncharacterized protein</fullName>
    </submittedName>
</protein>
<evidence type="ECO:0000313" key="2">
    <source>
        <dbReference type="Proteomes" id="UP000054815"/>
    </source>
</evidence>
<comment type="caution">
    <text evidence="1">The sequence shown here is derived from an EMBL/GenBank/DDBJ whole genome shotgun (WGS) entry which is preliminary data.</text>
</comment>
<dbReference type="Proteomes" id="UP000054815">
    <property type="component" value="Unassembled WGS sequence"/>
</dbReference>
<gene>
    <name evidence="1" type="ORF">T4E_495</name>
</gene>
<organism evidence="1 2">
    <name type="scientific">Trichinella pseudospiralis</name>
    <name type="common">Parasitic roundworm</name>
    <dbReference type="NCBI Taxonomy" id="6337"/>
    <lineage>
        <taxon>Eukaryota</taxon>
        <taxon>Metazoa</taxon>
        <taxon>Ecdysozoa</taxon>
        <taxon>Nematoda</taxon>
        <taxon>Enoplea</taxon>
        <taxon>Dorylaimia</taxon>
        <taxon>Trichinellida</taxon>
        <taxon>Trichinellidae</taxon>
        <taxon>Trichinella</taxon>
    </lineage>
</organism>
<name>A0A0V0Y016_TRIPS</name>
<reference evidence="1 2" key="1">
    <citation type="submission" date="2015-01" db="EMBL/GenBank/DDBJ databases">
        <title>Evolution of Trichinella species and genotypes.</title>
        <authorList>
            <person name="Korhonen P.K."/>
            <person name="Edoardo P."/>
            <person name="Giuseppe L.R."/>
            <person name="Gasser R.B."/>
        </authorList>
    </citation>
    <scope>NUCLEOTIDE SEQUENCE [LARGE SCALE GENOMIC DNA]</scope>
    <source>
        <strain evidence="1">ISS141</strain>
    </source>
</reference>
<dbReference type="EMBL" id="JYDU01000089">
    <property type="protein sequence ID" value="KRX93435.1"/>
    <property type="molecule type" value="Genomic_DNA"/>
</dbReference>
<proteinExistence type="predicted"/>
<sequence>MSFKVEHAQLENAACIGGKINWRNFASNYSINYVSSSKTHLAFIIIDVQLVLFIAIQCRSGDKQALYENSIQKIIVKRQA</sequence>